<reference evidence="15 16" key="1">
    <citation type="journal article" date="2023" name="bioRxiv">
        <title>Conserved and derived expression patterns and positive selection on dental genes reveal complex evolutionary context of ever-growing rodent molars.</title>
        <authorList>
            <person name="Calamari Z.T."/>
            <person name="Song A."/>
            <person name="Cohen E."/>
            <person name="Akter M."/>
            <person name="Roy R.D."/>
            <person name="Hallikas O."/>
            <person name="Christensen M.M."/>
            <person name="Li P."/>
            <person name="Marangoni P."/>
            <person name="Jernvall J."/>
            <person name="Klein O.D."/>
        </authorList>
    </citation>
    <scope>NUCLEOTIDE SEQUENCE [LARGE SCALE GENOMIC DNA]</scope>
    <source>
        <strain evidence="15">V071</strain>
    </source>
</reference>
<feature type="domain" description="PH" evidence="12">
    <location>
        <begin position="412"/>
        <end position="511"/>
    </location>
</feature>
<dbReference type="SMART" id="SM00233">
    <property type="entry name" value="PH"/>
    <property type="match status" value="2"/>
</dbReference>
<protein>
    <recommendedName>
        <fullName evidence="17">FYVE, RhoGEF and PH domain-containing protein 2</fullName>
    </recommendedName>
</protein>
<dbReference type="InterPro" id="IPR051092">
    <property type="entry name" value="FYVE_RhoGEF_PH"/>
</dbReference>
<dbReference type="Pfam" id="PF00621">
    <property type="entry name" value="RhoGEF"/>
    <property type="match status" value="1"/>
</dbReference>
<evidence type="ECO:0000259" key="13">
    <source>
        <dbReference type="PROSITE" id="PS50010"/>
    </source>
</evidence>
<feature type="domain" description="PH" evidence="12">
    <location>
        <begin position="637"/>
        <end position="734"/>
    </location>
</feature>
<dbReference type="FunFam" id="2.30.29.30:FF:000113">
    <property type="entry name" value="FYVE, RhoGEF and PH domain-containing protein 4"/>
    <property type="match status" value="1"/>
</dbReference>
<evidence type="ECO:0000259" key="14">
    <source>
        <dbReference type="PROSITE" id="PS50178"/>
    </source>
</evidence>
<dbReference type="FunFam" id="3.30.40.10:FF:000061">
    <property type="entry name" value="FYVE, RhoGEF and PH domain containing 1"/>
    <property type="match status" value="1"/>
</dbReference>
<keyword evidence="16" id="KW-1185">Reference proteome</keyword>
<organism evidence="15 16">
    <name type="scientific">Myodes glareolus</name>
    <name type="common">Bank vole</name>
    <name type="synonym">Clethrionomys glareolus</name>
    <dbReference type="NCBI Taxonomy" id="447135"/>
    <lineage>
        <taxon>Eukaryota</taxon>
        <taxon>Metazoa</taxon>
        <taxon>Chordata</taxon>
        <taxon>Craniata</taxon>
        <taxon>Vertebrata</taxon>
        <taxon>Euteleostomi</taxon>
        <taxon>Mammalia</taxon>
        <taxon>Eutheria</taxon>
        <taxon>Euarchontoglires</taxon>
        <taxon>Glires</taxon>
        <taxon>Rodentia</taxon>
        <taxon>Myomorpha</taxon>
        <taxon>Muroidea</taxon>
        <taxon>Cricetidae</taxon>
        <taxon>Arvicolinae</taxon>
        <taxon>Myodes</taxon>
    </lineage>
</organism>
<dbReference type="InterPro" id="IPR055251">
    <property type="entry name" value="SOS1_NGEF_PH"/>
</dbReference>
<feature type="domain" description="FYVE-type" evidence="14">
    <location>
        <begin position="551"/>
        <end position="611"/>
    </location>
</feature>
<keyword evidence="8" id="KW-0862">Zinc</keyword>
<evidence type="ECO:0000256" key="8">
    <source>
        <dbReference type="ARBA" id="ARBA00022833"/>
    </source>
</evidence>
<keyword evidence="6" id="KW-0677">Repeat</keyword>
<dbReference type="CDD" id="cd13236">
    <property type="entry name" value="PH2_FGD1-4"/>
    <property type="match status" value="1"/>
</dbReference>
<evidence type="ECO:0000313" key="16">
    <source>
        <dbReference type="Proteomes" id="UP001488838"/>
    </source>
</evidence>
<feature type="region of interest" description="Disordered" evidence="11">
    <location>
        <begin position="35"/>
        <end position="101"/>
    </location>
</feature>
<dbReference type="AlphaFoldDB" id="A0AAW0IKF5"/>
<dbReference type="SUPFAM" id="SSF57903">
    <property type="entry name" value="FYVE/PHD zinc finger"/>
    <property type="match status" value="1"/>
</dbReference>
<keyword evidence="9" id="KW-0206">Cytoskeleton</keyword>
<dbReference type="PANTHER" id="PTHR12673">
    <property type="entry name" value="FACIOGENITAL DYSPLASIA PROTEIN"/>
    <property type="match status" value="1"/>
</dbReference>
<dbReference type="Proteomes" id="UP001488838">
    <property type="component" value="Unassembled WGS sequence"/>
</dbReference>
<evidence type="ECO:0000256" key="10">
    <source>
        <dbReference type="PROSITE-ProRule" id="PRU00091"/>
    </source>
</evidence>
<dbReference type="CDD" id="cd00160">
    <property type="entry name" value="RhoGEF"/>
    <property type="match status" value="1"/>
</dbReference>
<dbReference type="Gene3D" id="1.20.900.10">
    <property type="entry name" value="Dbl homology (DH) domain"/>
    <property type="match status" value="1"/>
</dbReference>
<gene>
    <name evidence="15" type="ORF">U0070_026364</name>
</gene>
<keyword evidence="3" id="KW-0597">Phosphoprotein</keyword>
<feature type="region of interest" description="Disordered" evidence="11">
    <location>
        <begin position="121"/>
        <end position="140"/>
    </location>
</feature>
<dbReference type="GO" id="GO:0005737">
    <property type="term" value="C:cytoplasm"/>
    <property type="evidence" value="ECO:0007669"/>
    <property type="project" value="TreeGrafter"/>
</dbReference>
<evidence type="ECO:0000259" key="12">
    <source>
        <dbReference type="PROSITE" id="PS50003"/>
    </source>
</evidence>
<evidence type="ECO:0000256" key="9">
    <source>
        <dbReference type="ARBA" id="ARBA00023212"/>
    </source>
</evidence>
<dbReference type="Pfam" id="PF22697">
    <property type="entry name" value="SOS1_NGEF_PH"/>
    <property type="match status" value="1"/>
</dbReference>
<dbReference type="InterPro" id="IPR035899">
    <property type="entry name" value="DBL_dom_sf"/>
</dbReference>
<dbReference type="SMART" id="SM00064">
    <property type="entry name" value="FYVE"/>
    <property type="match status" value="1"/>
</dbReference>
<feature type="compositionally biased region" description="Polar residues" evidence="11">
    <location>
        <begin position="53"/>
        <end position="77"/>
    </location>
</feature>
<dbReference type="GO" id="GO:0007010">
    <property type="term" value="P:cytoskeleton organization"/>
    <property type="evidence" value="ECO:0007669"/>
    <property type="project" value="TreeGrafter"/>
</dbReference>
<dbReference type="InterPro" id="IPR037797">
    <property type="entry name" value="FGD2_PH1"/>
</dbReference>
<dbReference type="PROSITE" id="PS50010">
    <property type="entry name" value="DH_2"/>
    <property type="match status" value="1"/>
</dbReference>
<dbReference type="InterPro" id="IPR001849">
    <property type="entry name" value="PH_domain"/>
</dbReference>
<keyword evidence="5" id="KW-0479">Metal-binding</keyword>
<evidence type="ECO:0000256" key="4">
    <source>
        <dbReference type="ARBA" id="ARBA00022658"/>
    </source>
</evidence>
<keyword evidence="7 10" id="KW-0863">Zinc-finger</keyword>
<dbReference type="GO" id="GO:0046847">
    <property type="term" value="P:filopodium assembly"/>
    <property type="evidence" value="ECO:0007669"/>
    <property type="project" value="TreeGrafter"/>
</dbReference>
<evidence type="ECO:0000256" key="3">
    <source>
        <dbReference type="ARBA" id="ARBA00022553"/>
    </source>
</evidence>
<sequence>MEHAGGSEEKQAKEASVCNLVAVFENSRGSAKLILFSTRDSSPPPEPWDHHTQSAGGRTLGTTSGSHSLDGQPQSPEHQLPLSPGPWETPPAEETLNSELRPVSRTYLNSLKNKLISGAWRKSCQPGASPGPEAQEPEEKRVVRELLETEQAYVARLHLLDQASGDTPAPSISGMLTAAQGLALTQPTDPWVFFQELLREAGRSKAFPEDVVRLIFSNISSIYCFHAQFFLPELQRRVDDWTATPRIGDVIQKLAPFLKMYSEYVKNFERAAELLATWMEKSQPFQEVVTRIQLSEASGSLTLQHHMLEPVQRIPRYELLLKEYVQKLPPGAPDLADAQRALDMIFSAAQHSNAAIAEMVSSPSSVWVWGVPGCTDLSQRTCVPHLQERLQGLWEVYQRLGLEDDIVDPSNTLLREGPVLKISFRRSDPMERYLFLFNNMLLYCVPRVLQVGAQFQVRTRIDVAGMKVRELTDAEFPHSFLVSGKQRTLELQARSREEMISWMQACQTAIAHVEKRSETFKAAVQGPQGDTQEPKPQAEELGLRAPQWVRDKMVTMCMRCQEPFNALMRRRHHCRACGYVVCAKCSDYRAELKYDGNRPNRVCLACYTFLTGNVLPDCKEDKRRGILEKDSLAGPDQSLVCSFLHLMGDKWGRSGPRGWCVIPRDDPLVLYVYAAPQDVKAHTSIPLLGYQVTAGPQGDPRAFQLQQSGQLYTFKAESEELQGLWVRAIRRAASGWTPEEPDEEDLSD</sequence>
<evidence type="ECO:0000313" key="15">
    <source>
        <dbReference type="EMBL" id="KAK7814863.1"/>
    </source>
</evidence>
<feature type="domain" description="DH" evidence="13">
    <location>
        <begin position="138"/>
        <end position="355"/>
    </location>
</feature>
<keyword evidence="2" id="KW-0963">Cytoplasm</keyword>
<dbReference type="InterPro" id="IPR000306">
    <property type="entry name" value="Znf_FYVE"/>
</dbReference>
<name>A0AAW0IKF5_MYOGA</name>
<evidence type="ECO:0000256" key="11">
    <source>
        <dbReference type="SAM" id="MobiDB-lite"/>
    </source>
</evidence>
<dbReference type="PANTHER" id="PTHR12673:SF82">
    <property type="entry name" value="FYVE, RHOGEF AND PH DOMAIN-CONTAINING PROTEIN 2"/>
    <property type="match status" value="1"/>
</dbReference>
<dbReference type="InterPro" id="IPR000219">
    <property type="entry name" value="DH_dom"/>
</dbReference>
<accession>A0AAW0IKF5</accession>
<evidence type="ECO:0000256" key="1">
    <source>
        <dbReference type="ARBA" id="ARBA00004245"/>
    </source>
</evidence>
<dbReference type="CDD" id="cd13386">
    <property type="entry name" value="PH1_FGD2"/>
    <property type="match status" value="1"/>
</dbReference>
<evidence type="ECO:0008006" key="17">
    <source>
        <dbReference type="Google" id="ProtNLM"/>
    </source>
</evidence>
<dbReference type="PROSITE" id="PS50178">
    <property type="entry name" value="ZF_FYVE"/>
    <property type="match status" value="1"/>
</dbReference>
<keyword evidence="4" id="KW-0344">Guanine-nucleotide releasing factor</keyword>
<dbReference type="GO" id="GO:0005085">
    <property type="term" value="F:guanyl-nucleotide exchange factor activity"/>
    <property type="evidence" value="ECO:0007669"/>
    <property type="project" value="UniProtKB-KW"/>
</dbReference>
<comment type="caution">
    <text evidence="15">The sequence shown here is derived from an EMBL/GenBank/DDBJ whole genome shotgun (WGS) entry which is preliminary data.</text>
</comment>
<proteinExistence type="predicted"/>
<dbReference type="Gene3D" id="3.30.40.10">
    <property type="entry name" value="Zinc/RING finger domain, C3HC4 (zinc finger)"/>
    <property type="match status" value="1"/>
</dbReference>
<dbReference type="InterPro" id="IPR017455">
    <property type="entry name" value="Znf_FYVE-rel"/>
</dbReference>
<dbReference type="PROSITE" id="PS50003">
    <property type="entry name" value="PH_DOMAIN"/>
    <property type="match status" value="2"/>
</dbReference>
<evidence type="ECO:0000256" key="5">
    <source>
        <dbReference type="ARBA" id="ARBA00022723"/>
    </source>
</evidence>
<evidence type="ECO:0000256" key="6">
    <source>
        <dbReference type="ARBA" id="ARBA00022737"/>
    </source>
</evidence>
<dbReference type="SUPFAM" id="SSF50729">
    <property type="entry name" value="PH domain-like"/>
    <property type="match status" value="2"/>
</dbReference>
<dbReference type="InterPro" id="IPR035941">
    <property type="entry name" value="FGD1-4_PH2"/>
</dbReference>
<dbReference type="Pfam" id="PF00169">
    <property type="entry name" value="PH"/>
    <property type="match status" value="1"/>
</dbReference>
<dbReference type="Pfam" id="PF01363">
    <property type="entry name" value="FYVE"/>
    <property type="match status" value="1"/>
</dbReference>
<dbReference type="EMBL" id="JBBHLL010000118">
    <property type="protein sequence ID" value="KAK7814863.1"/>
    <property type="molecule type" value="Genomic_DNA"/>
</dbReference>
<dbReference type="GO" id="GO:0005856">
    <property type="term" value="C:cytoskeleton"/>
    <property type="evidence" value="ECO:0007669"/>
    <property type="project" value="UniProtKB-SubCell"/>
</dbReference>
<dbReference type="SUPFAM" id="SSF48065">
    <property type="entry name" value="DBL homology domain (DH-domain)"/>
    <property type="match status" value="1"/>
</dbReference>
<dbReference type="Gene3D" id="2.30.29.30">
    <property type="entry name" value="Pleckstrin-homology domain (PH domain)/Phosphotyrosine-binding domain (PTB)"/>
    <property type="match status" value="2"/>
</dbReference>
<dbReference type="InterPro" id="IPR013083">
    <property type="entry name" value="Znf_RING/FYVE/PHD"/>
</dbReference>
<comment type="subcellular location">
    <subcellularLocation>
        <location evidence="1">Cytoplasm</location>
        <location evidence="1">Cytoskeleton</location>
    </subcellularLocation>
</comment>
<dbReference type="InterPro" id="IPR011011">
    <property type="entry name" value="Znf_FYVE_PHD"/>
</dbReference>
<dbReference type="GO" id="GO:0008270">
    <property type="term" value="F:zinc ion binding"/>
    <property type="evidence" value="ECO:0007669"/>
    <property type="project" value="UniProtKB-KW"/>
</dbReference>
<dbReference type="InterPro" id="IPR011993">
    <property type="entry name" value="PH-like_dom_sf"/>
</dbReference>
<dbReference type="SMART" id="SM00325">
    <property type="entry name" value="RhoGEF"/>
    <property type="match status" value="1"/>
</dbReference>
<evidence type="ECO:0000256" key="7">
    <source>
        <dbReference type="ARBA" id="ARBA00022771"/>
    </source>
</evidence>
<evidence type="ECO:0000256" key="2">
    <source>
        <dbReference type="ARBA" id="ARBA00022490"/>
    </source>
</evidence>
<dbReference type="CDD" id="cd15741">
    <property type="entry name" value="FYVE_FGD1_2_4"/>
    <property type="match status" value="1"/>
</dbReference>